<evidence type="ECO:0000313" key="3">
    <source>
        <dbReference type="Proteomes" id="UP001517376"/>
    </source>
</evidence>
<proteinExistence type="predicted"/>
<evidence type="ECO:0000313" key="2">
    <source>
        <dbReference type="EMBL" id="NBE07046.1"/>
    </source>
</evidence>
<protein>
    <submittedName>
        <fullName evidence="2">Uncharacterized protein</fullName>
    </submittedName>
</protein>
<evidence type="ECO:0000256" key="1">
    <source>
        <dbReference type="SAM" id="Phobius"/>
    </source>
</evidence>
<dbReference type="EMBL" id="JAAATW010000001">
    <property type="protein sequence ID" value="NBE07046.1"/>
    <property type="molecule type" value="Genomic_DNA"/>
</dbReference>
<organism evidence="2 3">
    <name type="scientific">Paragemmobacter ruber</name>
    <dbReference type="NCBI Taxonomy" id="1985673"/>
    <lineage>
        <taxon>Bacteria</taxon>
        <taxon>Pseudomonadati</taxon>
        <taxon>Pseudomonadota</taxon>
        <taxon>Alphaproteobacteria</taxon>
        <taxon>Rhodobacterales</taxon>
        <taxon>Paracoccaceae</taxon>
        <taxon>Paragemmobacter</taxon>
    </lineage>
</organism>
<keyword evidence="1" id="KW-1133">Transmembrane helix</keyword>
<keyword evidence="3" id="KW-1185">Reference proteome</keyword>
<feature type="transmembrane region" description="Helical" evidence="1">
    <location>
        <begin position="33"/>
        <end position="54"/>
    </location>
</feature>
<dbReference type="Proteomes" id="UP001517376">
    <property type="component" value="Unassembled WGS sequence"/>
</dbReference>
<keyword evidence="1" id="KW-0812">Transmembrane</keyword>
<dbReference type="RefSeq" id="WP_161765994.1">
    <property type="nucleotide sequence ID" value="NZ_JAAATW010000001.1"/>
</dbReference>
<comment type="caution">
    <text evidence="2">The sequence shown here is derived from an EMBL/GenBank/DDBJ whole genome shotgun (WGS) entry which is preliminary data.</text>
</comment>
<reference evidence="3" key="1">
    <citation type="submission" date="2020-01" db="EMBL/GenBank/DDBJ databases">
        <title>Sphingomonas sp. strain CSW-10.</title>
        <authorList>
            <person name="Chen W.-M."/>
        </authorList>
    </citation>
    <scope>NUCLEOTIDE SEQUENCE [LARGE SCALE GENOMIC DNA]</scope>
    <source>
        <strain evidence="3">CCP-1</strain>
    </source>
</reference>
<sequence>MDHDLLFFLGLALMALAIPSLLAALIDDRPPVAAGIGLVTGLGMAVWAVLAGGFDLDPATLPHLFFEVLGRYLP</sequence>
<accession>A0ABW9Y4M3</accession>
<name>A0ABW9Y4M3_9RHOB</name>
<gene>
    <name evidence="2" type="ORF">GU920_05830</name>
</gene>
<keyword evidence="1" id="KW-0472">Membrane</keyword>